<name>A0A319FL83_ASPSB</name>
<feature type="compositionally biased region" description="Low complexity" evidence="1">
    <location>
        <begin position="202"/>
        <end position="247"/>
    </location>
</feature>
<dbReference type="EMBL" id="KZ826330">
    <property type="protein sequence ID" value="PYI09113.1"/>
    <property type="molecule type" value="Genomic_DNA"/>
</dbReference>
<gene>
    <name evidence="3" type="ORF">BO78DRAFT_427699</name>
</gene>
<dbReference type="VEuPathDB" id="FungiDB:BO78DRAFT_427699"/>
<dbReference type="SUPFAM" id="SSF52113">
    <property type="entry name" value="BRCT domain"/>
    <property type="match status" value="1"/>
</dbReference>
<dbReference type="GO" id="GO:0017125">
    <property type="term" value="F:deoxycytidyl transferase activity"/>
    <property type="evidence" value="ECO:0007669"/>
    <property type="project" value="TreeGrafter"/>
</dbReference>
<proteinExistence type="predicted"/>
<dbReference type="GO" id="GO:0042276">
    <property type="term" value="P:error-prone translesion synthesis"/>
    <property type="evidence" value="ECO:0007669"/>
    <property type="project" value="TreeGrafter"/>
</dbReference>
<feature type="region of interest" description="Disordered" evidence="1">
    <location>
        <begin position="109"/>
        <end position="275"/>
    </location>
</feature>
<accession>A0A319FL83</accession>
<feature type="compositionally biased region" description="Basic and acidic residues" evidence="1">
    <location>
        <begin position="128"/>
        <end position="138"/>
    </location>
</feature>
<organism evidence="3 4">
    <name type="scientific">Aspergillus sclerotiicarbonarius (strain CBS 121057 / IBT 28362)</name>
    <dbReference type="NCBI Taxonomy" id="1448318"/>
    <lineage>
        <taxon>Eukaryota</taxon>
        <taxon>Fungi</taxon>
        <taxon>Dikarya</taxon>
        <taxon>Ascomycota</taxon>
        <taxon>Pezizomycotina</taxon>
        <taxon>Eurotiomycetes</taxon>
        <taxon>Eurotiomycetidae</taxon>
        <taxon>Eurotiales</taxon>
        <taxon>Aspergillaceae</taxon>
        <taxon>Aspergillus</taxon>
        <taxon>Aspergillus subgen. Circumdati</taxon>
    </lineage>
</organism>
<evidence type="ECO:0000256" key="1">
    <source>
        <dbReference type="SAM" id="MobiDB-lite"/>
    </source>
</evidence>
<sequence>MPPPRTRNLNLNPNPILPQNHLTFDVWNTSSAGHQIADSAQGTAWRDTRREKLMRQFGEGEGDCTLYQSGGGGDGRGQWVVDSSAPYSSRGKTTQERGTKQMDIRGMFGVSKRGGSTQGLEEMAGEGESIRKKMRVDSDFPSTVPGERKIKIGSRGENMRSILGTMSTSGSNSKIQSQSQSQSQKQAQSERDAQAHPHPHAHALIPTSTSTSTATSTSTSTSTSASASTSATSTFTSSPTPTSTHPPTHQRLHTSTSTSTPPPPPISTQPTPISTPQILTNLTIHINGQTTPHISDHKLKHLLITHGADLALHLHRKVTHVIICLPNSGPGKGLGSGGGLAAGKLQKEIQRGGWKGIKIVGVEWVLDSIAAGKRLSETKYAVNLRSNQKSVFGYLTSSSSPSSSSSTAPTPTSSS</sequence>
<feature type="region of interest" description="Disordered" evidence="1">
    <location>
        <begin position="394"/>
        <end position="415"/>
    </location>
</feature>
<dbReference type="GO" id="GO:0003887">
    <property type="term" value="F:DNA-directed DNA polymerase activity"/>
    <property type="evidence" value="ECO:0007669"/>
    <property type="project" value="TreeGrafter"/>
</dbReference>
<keyword evidence="4" id="KW-1185">Reference proteome</keyword>
<dbReference type="Gene3D" id="3.40.50.10190">
    <property type="entry name" value="BRCT domain"/>
    <property type="match status" value="1"/>
</dbReference>
<dbReference type="GO" id="GO:0070987">
    <property type="term" value="P:error-free translesion synthesis"/>
    <property type="evidence" value="ECO:0007669"/>
    <property type="project" value="TreeGrafter"/>
</dbReference>
<dbReference type="InterPro" id="IPR001357">
    <property type="entry name" value="BRCT_dom"/>
</dbReference>
<dbReference type="OrthoDB" id="427711at2759"/>
<dbReference type="PANTHER" id="PTHR45990:SF1">
    <property type="entry name" value="DNA REPAIR PROTEIN REV1"/>
    <property type="match status" value="1"/>
</dbReference>
<feature type="domain" description="BRCT" evidence="2">
    <location>
        <begin position="274"/>
        <end position="382"/>
    </location>
</feature>
<evidence type="ECO:0000259" key="2">
    <source>
        <dbReference type="PROSITE" id="PS50172"/>
    </source>
</evidence>
<dbReference type="Proteomes" id="UP000248423">
    <property type="component" value="Unassembled WGS sequence"/>
</dbReference>
<feature type="compositionally biased region" description="Low complexity" evidence="1">
    <location>
        <begin position="396"/>
        <end position="415"/>
    </location>
</feature>
<feature type="compositionally biased region" description="Low complexity" evidence="1">
    <location>
        <begin position="167"/>
        <end position="187"/>
    </location>
</feature>
<protein>
    <recommendedName>
        <fullName evidence="2">BRCT domain-containing protein</fullName>
    </recommendedName>
</protein>
<dbReference type="PROSITE" id="PS50172">
    <property type="entry name" value="BRCT"/>
    <property type="match status" value="1"/>
</dbReference>
<dbReference type="InterPro" id="IPR036420">
    <property type="entry name" value="BRCT_dom_sf"/>
</dbReference>
<evidence type="ECO:0000313" key="4">
    <source>
        <dbReference type="Proteomes" id="UP000248423"/>
    </source>
</evidence>
<dbReference type="SMART" id="SM00292">
    <property type="entry name" value="BRCT"/>
    <property type="match status" value="1"/>
</dbReference>
<reference evidence="3 4" key="1">
    <citation type="submission" date="2018-02" db="EMBL/GenBank/DDBJ databases">
        <title>The genomes of Aspergillus section Nigri reveals drivers in fungal speciation.</title>
        <authorList>
            <consortium name="DOE Joint Genome Institute"/>
            <person name="Vesth T.C."/>
            <person name="Nybo J."/>
            <person name="Theobald S."/>
            <person name="Brandl J."/>
            <person name="Frisvad J.C."/>
            <person name="Nielsen K.F."/>
            <person name="Lyhne E.K."/>
            <person name="Kogle M.E."/>
            <person name="Kuo A."/>
            <person name="Riley R."/>
            <person name="Clum A."/>
            <person name="Nolan M."/>
            <person name="Lipzen A."/>
            <person name="Salamov A."/>
            <person name="Henrissat B."/>
            <person name="Wiebenga A."/>
            <person name="De vries R.P."/>
            <person name="Grigoriev I.V."/>
            <person name="Mortensen U.H."/>
            <person name="Andersen M.R."/>
            <person name="Baker S.E."/>
        </authorList>
    </citation>
    <scope>NUCLEOTIDE SEQUENCE [LARGE SCALE GENOMIC DNA]</scope>
    <source>
        <strain evidence="3 4">CBS 121057</strain>
    </source>
</reference>
<dbReference type="AlphaFoldDB" id="A0A319FL83"/>
<dbReference type="GO" id="GO:0005634">
    <property type="term" value="C:nucleus"/>
    <property type="evidence" value="ECO:0007669"/>
    <property type="project" value="TreeGrafter"/>
</dbReference>
<dbReference type="PANTHER" id="PTHR45990">
    <property type="entry name" value="DNA REPAIR PROTEIN REV1"/>
    <property type="match status" value="1"/>
</dbReference>
<evidence type="ECO:0000313" key="3">
    <source>
        <dbReference type="EMBL" id="PYI09113.1"/>
    </source>
</evidence>